<name>A0ACB6YYP8_THEGA</name>
<accession>A0ACB6YYP8</accession>
<dbReference type="Proteomes" id="UP000886501">
    <property type="component" value="Unassembled WGS sequence"/>
</dbReference>
<organism evidence="1 2">
    <name type="scientific">Thelephora ganbajun</name>
    <name type="common">Ganba fungus</name>
    <dbReference type="NCBI Taxonomy" id="370292"/>
    <lineage>
        <taxon>Eukaryota</taxon>
        <taxon>Fungi</taxon>
        <taxon>Dikarya</taxon>
        <taxon>Basidiomycota</taxon>
        <taxon>Agaricomycotina</taxon>
        <taxon>Agaricomycetes</taxon>
        <taxon>Thelephorales</taxon>
        <taxon>Thelephoraceae</taxon>
        <taxon>Thelephora</taxon>
    </lineage>
</organism>
<evidence type="ECO:0000313" key="1">
    <source>
        <dbReference type="EMBL" id="KAF9642382.1"/>
    </source>
</evidence>
<feature type="non-terminal residue" evidence="1">
    <location>
        <position position="84"/>
    </location>
</feature>
<comment type="caution">
    <text evidence="1">The sequence shown here is derived from an EMBL/GenBank/DDBJ whole genome shotgun (WGS) entry which is preliminary data.</text>
</comment>
<feature type="non-terminal residue" evidence="1">
    <location>
        <position position="1"/>
    </location>
</feature>
<proteinExistence type="predicted"/>
<gene>
    <name evidence="1" type="ORF">BDM02DRAFT_3071338</name>
</gene>
<keyword evidence="2" id="KW-1185">Reference proteome</keyword>
<reference evidence="1" key="2">
    <citation type="journal article" date="2020" name="Nat. Commun.">
        <title>Large-scale genome sequencing of mycorrhizal fungi provides insights into the early evolution of symbiotic traits.</title>
        <authorList>
            <person name="Miyauchi S."/>
            <person name="Kiss E."/>
            <person name="Kuo A."/>
            <person name="Drula E."/>
            <person name="Kohler A."/>
            <person name="Sanchez-Garcia M."/>
            <person name="Morin E."/>
            <person name="Andreopoulos B."/>
            <person name="Barry K.W."/>
            <person name="Bonito G."/>
            <person name="Buee M."/>
            <person name="Carver A."/>
            <person name="Chen C."/>
            <person name="Cichocki N."/>
            <person name="Clum A."/>
            <person name="Culley D."/>
            <person name="Crous P.W."/>
            <person name="Fauchery L."/>
            <person name="Girlanda M."/>
            <person name="Hayes R.D."/>
            <person name="Keri Z."/>
            <person name="LaButti K."/>
            <person name="Lipzen A."/>
            <person name="Lombard V."/>
            <person name="Magnuson J."/>
            <person name="Maillard F."/>
            <person name="Murat C."/>
            <person name="Nolan M."/>
            <person name="Ohm R.A."/>
            <person name="Pangilinan J."/>
            <person name="Pereira M.F."/>
            <person name="Perotto S."/>
            <person name="Peter M."/>
            <person name="Pfister S."/>
            <person name="Riley R."/>
            <person name="Sitrit Y."/>
            <person name="Stielow J.B."/>
            <person name="Szollosi G."/>
            <person name="Zifcakova L."/>
            <person name="Stursova M."/>
            <person name="Spatafora J.W."/>
            <person name="Tedersoo L."/>
            <person name="Vaario L.M."/>
            <person name="Yamada A."/>
            <person name="Yan M."/>
            <person name="Wang P."/>
            <person name="Xu J."/>
            <person name="Bruns T."/>
            <person name="Baldrian P."/>
            <person name="Vilgalys R."/>
            <person name="Dunand C."/>
            <person name="Henrissat B."/>
            <person name="Grigoriev I.V."/>
            <person name="Hibbett D."/>
            <person name="Nagy L.G."/>
            <person name="Martin F.M."/>
        </authorList>
    </citation>
    <scope>NUCLEOTIDE SEQUENCE</scope>
    <source>
        <strain evidence="1">P2</strain>
    </source>
</reference>
<reference evidence="1" key="1">
    <citation type="submission" date="2019-10" db="EMBL/GenBank/DDBJ databases">
        <authorList>
            <consortium name="DOE Joint Genome Institute"/>
            <person name="Kuo A."/>
            <person name="Miyauchi S."/>
            <person name="Kiss E."/>
            <person name="Drula E."/>
            <person name="Kohler A."/>
            <person name="Sanchez-Garcia M."/>
            <person name="Andreopoulos B."/>
            <person name="Barry K.W."/>
            <person name="Bonito G."/>
            <person name="Buee M."/>
            <person name="Carver A."/>
            <person name="Chen C."/>
            <person name="Cichocki N."/>
            <person name="Clum A."/>
            <person name="Culley D."/>
            <person name="Crous P.W."/>
            <person name="Fauchery L."/>
            <person name="Girlanda M."/>
            <person name="Hayes R."/>
            <person name="Keri Z."/>
            <person name="Labutti K."/>
            <person name="Lipzen A."/>
            <person name="Lombard V."/>
            <person name="Magnuson J."/>
            <person name="Maillard F."/>
            <person name="Morin E."/>
            <person name="Murat C."/>
            <person name="Nolan M."/>
            <person name="Ohm R."/>
            <person name="Pangilinan J."/>
            <person name="Pereira M."/>
            <person name="Perotto S."/>
            <person name="Peter M."/>
            <person name="Riley R."/>
            <person name="Sitrit Y."/>
            <person name="Stielow B."/>
            <person name="Szollosi G."/>
            <person name="Zifcakova L."/>
            <person name="Stursova M."/>
            <person name="Spatafora J.W."/>
            <person name="Tedersoo L."/>
            <person name="Vaario L.-M."/>
            <person name="Yamada A."/>
            <person name="Yan M."/>
            <person name="Wang P."/>
            <person name="Xu J."/>
            <person name="Bruns T."/>
            <person name="Baldrian P."/>
            <person name="Vilgalys R."/>
            <person name="Henrissat B."/>
            <person name="Grigoriev I.V."/>
            <person name="Hibbett D."/>
            <person name="Nagy L.G."/>
            <person name="Martin F.M."/>
        </authorList>
    </citation>
    <scope>NUCLEOTIDE SEQUENCE</scope>
    <source>
        <strain evidence="1">P2</strain>
    </source>
</reference>
<protein>
    <submittedName>
        <fullName evidence="1">Uncharacterized protein</fullName>
    </submittedName>
</protein>
<dbReference type="EMBL" id="MU118505">
    <property type="protein sequence ID" value="KAF9642382.1"/>
    <property type="molecule type" value="Genomic_DNA"/>
</dbReference>
<evidence type="ECO:0000313" key="2">
    <source>
        <dbReference type="Proteomes" id="UP000886501"/>
    </source>
</evidence>
<sequence>GAPIPPNTPPEVLTIKADDDWSPFRSRAGFELAEFMFTDTELSLGKIDKLLELWAATLVSVRIMSLSASKFKKKKNFYNPYDFT</sequence>